<comment type="caution">
    <text evidence="3">The sequence shown here is derived from an EMBL/GenBank/DDBJ whole genome shotgun (WGS) entry which is preliminary data.</text>
</comment>
<dbReference type="EMBL" id="JAAQPH010000002">
    <property type="protein sequence ID" value="NIA67433.1"/>
    <property type="molecule type" value="Genomic_DNA"/>
</dbReference>
<sequence length="476" mass="53401">MSSQTATQPQDRKTPGSAYPHRPEPSSLIDRIAFPAFIVALLFLSFLGGAFVMLSNVFPAGKLSDAYRGGEALVAKMQQSRNPLASDFWAPERRPEEGVTIHNPAEAYPGYTLYTSGHGSEALLFSMDGLLVHSWQLPYSAIWSEESPVEKPQPDEFQYWRKAMMLPNGDLLAIFVATGDTPWGYGMVKLDRDSNVIWSYLGQTHHDLDVAADGRVYTLIHQMRNKTFDGFPQLTVPRLDDFVVVLSPDGKEEKRVSILDALVNSDYARLLDRVTWFNKHDFIHTNNIDVIDAQDAAVLPFAKEGQVLLSFRDIDTIAVLDLEQEKIVWALRGTWLGQHDPDVLPNGNILLFDNVGNFGPGGRSRVIEIDPLSAEEVWRYAGSAEQPFESNVRAAQQRLPNGNTLITESTGGRLFEVTDDGRIVWEFINPIRARHPERPDEVIVPVVSWGQRIAADGLDTDFREDLSRQEQERSVQ</sequence>
<name>A0A967C1Z8_9PROT</name>
<keyword evidence="2" id="KW-0472">Membrane</keyword>
<dbReference type="InterPro" id="IPR039535">
    <property type="entry name" value="ASST-like"/>
</dbReference>
<dbReference type="InterPro" id="IPR053143">
    <property type="entry name" value="Arylsulfate_ST"/>
</dbReference>
<evidence type="ECO:0000313" key="4">
    <source>
        <dbReference type="Proteomes" id="UP000761264"/>
    </source>
</evidence>
<dbReference type="PANTHER" id="PTHR35340">
    <property type="entry name" value="PQQ ENZYME REPEAT PROTEIN-RELATED"/>
    <property type="match status" value="1"/>
</dbReference>
<dbReference type="Proteomes" id="UP000761264">
    <property type="component" value="Unassembled WGS sequence"/>
</dbReference>
<feature type="transmembrane region" description="Helical" evidence="2">
    <location>
        <begin position="32"/>
        <end position="54"/>
    </location>
</feature>
<feature type="region of interest" description="Disordered" evidence="1">
    <location>
        <begin position="1"/>
        <end position="22"/>
    </location>
</feature>
<dbReference type="RefSeq" id="WP_167221006.1">
    <property type="nucleotide sequence ID" value="NZ_JAAQPH010000002.1"/>
</dbReference>
<keyword evidence="2" id="KW-0812">Transmembrane</keyword>
<protein>
    <recommendedName>
        <fullName evidence="5">Arylsulfotransferase (ASST)</fullName>
    </recommendedName>
</protein>
<keyword evidence="2" id="KW-1133">Transmembrane helix</keyword>
<evidence type="ECO:0000256" key="2">
    <source>
        <dbReference type="SAM" id="Phobius"/>
    </source>
</evidence>
<keyword evidence="4" id="KW-1185">Reference proteome</keyword>
<dbReference type="PANTHER" id="PTHR35340:SF5">
    <property type="entry name" value="ASST-DOMAIN-CONTAINING PROTEIN"/>
    <property type="match status" value="1"/>
</dbReference>
<organism evidence="3 4">
    <name type="scientific">Pelagibius litoralis</name>
    <dbReference type="NCBI Taxonomy" id="374515"/>
    <lineage>
        <taxon>Bacteria</taxon>
        <taxon>Pseudomonadati</taxon>
        <taxon>Pseudomonadota</taxon>
        <taxon>Alphaproteobacteria</taxon>
        <taxon>Rhodospirillales</taxon>
        <taxon>Rhodovibrionaceae</taxon>
        <taxon>Pelagibius</taxon>
    </lineage>
</organism>
<dbReference type="SUPFAM" id="SSF63829">
    <property type="entry name" value="Calcium-dependent phosphotriesterase"/>
    <property type="match status" value="1"/>
</dbReference>
<accession>A0A967C1Z8</accession>
<dbReference type="AlphaFoldDB" id="A0A967C1Z8"/>
<evidence type="ECO:0000313" key="3">
    <source>
        <dbReference type="EMBL" id="NIA67433.1"/>
    </source>
</evidence>
<dbReference type="InterPro" id="IPR011047">
    <property type="entry name" value="Quinoprotein_ADH-like_sf"/>
</dbReference>
<evidence type="ECO:0008006" key="5">
    <source>
        <dbReference type="Google" id="ProtNLM"/>
    </source>
</evidence>
<proteinExistence type="predicted"/>
<dbReference type="InterPro" id="IPR015943">
    <property type="entry name" value="WD40/YVTN_repeat-like_dom_sf"/>
</dbReference>
<gene>
    <name evidence="3" type="ORF">HBA54_02400</name>
</gene>
<dbReference type="Pfam" id="PF14269">
    <property type="entry name" value="Arylsulfotran_2"/>
    <property type="match status" value="1"/>
</dbReference>
<dbReference type="SUPFAM" id="SSF50998">
    <property type="entry name" value="Quinoprotein alcohol dehydrogenase-like"/>
    <property type="match status" value="1"/>
</dbReference>
<reference evidence="3" key="1">
    <citation type="submission" date="2020-03" db="EMBL/GenBank/DDBJ databases">
        <title>Genome of Pelagibius litoralis DSM 21314T.</title>
        <authorList>
            <person name="Wang G."/>
        </authorList>
    </citation>
    <scope>NUCLEOTIDE SEQUENCE</scope>
    <source>
        <strain evidence="3">DSM 21314</strain>
    </source>
</reference>
<dbReference type="Gene3D" id="2.130.10.10">
    <property type="entry name" value="YVTN repeat-like/Quinoprotein amine dehydrogenase"/>
    <property type="match status" value="1"/>
</dbReference>
<evidence type="ECO:0000256" key="1">
    <source>
        <dbReference type="SAM" id="MobiDB-lite"/>
    </source>
</evidence>